<feature type="coiled-coil region" evidence="1">
    <location>
        <begin position="1093"/>
        <end position="1120"/>
    </location>
</feature>
<evidence type="ECO:0000256" key="2">
    <source>
        <dbReference type="SAM" id="MobiDB-lite"/>
    </source>
</evidence>
<feature type="coiled-coil region" evidence="1">
    <location>
        <begin position="268"/>
        <end position="295"/>
    </location>
</feature>
<feature type="region of interest" description="Disordered" evidence="2">
    <location>
        <begin position="1953"/>
        <end position="1975"/>
    </location>
</feature>
<evidence type="ECO:0008006" key="5">
    <source>
        <dbReference type="Google" id="ProtNLM"/>
    </source>
</evidence>
<reference evidence="4" key="1">
    <citation type="journal article" date="2014" name="Nucleic Acids Res.">
        <title>The evolutionary dynamics of variant antigen genes in Babesia reveal a history of genomic innovation underlying host-parasite interaction.</title>
        <authorList>
            <person name="Jackson A.P."/>
            <person name="Otto T.D."/>
            <person name="Darby A."/>
            <person name="Ramaprasad A."/>
            <person name="Xia D."/>
            <person name="Echaide I.E."/>
            <person name="Farber M."/>
            <person name="Gahlot S."/>
            <person name="Gamble J."/>
            <person name="Gupta D."/>
            <person name="Gupta Y."/>
            <person name="Jackson L."/>
            <person name="Malandrin L."/>
            <person name="Malas T.B."/>
            <person name="Moussa E."/>
            <person name="Nair M."/>
            <person name="Reid A.J."/>
            <person name="Sanders M."/>
            <person name="Sharma J."/>
            <person name="Tracey A."/>
            <person name="Quail M.A."/>
            <person name="Weir W."/>
            <person name="Wastling J.M."/>
            <person name="Hall N."/>
            <person name="Willadsen P."/>
            <person name="Lingelbach K."/>
            <person name="Shiels B."/>
            <person name="Tait A."/>
            <person name="Berriman M."/>
            <person name="Allred D.R."/>
            <person name="Pain A."/>
        </authorList>
    </citation>
    <scope>NUCLEOTIDE SEQUENCE [LARGE SCALE GENOMIC DNA]</scope>
    <source>
        <strain evidence="4">Bond</strain>
    </source>
</reference>
<keyword evidence="1" id="KW-0175">Coiled coil</keyword>
<dbReference type="PANTHER" id="PTHR47372:SF11">
    <property type="entry name" value="RE19971P"/>
    <property type="match status" value="1"/>
</dbReference>
<dbReference type="RefSeq" id="XP_012769068.1">
    <property type="nucleotide sequence ID" value="XM_012913614.1"/>
</dbReference>
<name>A0A061DA89_BABBI</name>
<accession>A0A061DA89</accession>
<proteinExistence type="predicted"/>
<gene>
    <name evidence="3" type="ORF">BBBOND_0307860</name>
</gene>
<dbReference type="OrthoDB" id="367023at2759"/>
<dbReference type="PANTHER" id="PTHR47372">
    <property type="entry name" value="DAUER UP-REGULATED-RELATED"/>
    <property type="match status" value="1"/>
</dbReference>
<evidence type="ECO:0000313" key="3">
    <source>
        <dbReference type="EMBL" id="CDR96882.1"/>
    </source>
</evidence>
<dbReference type="EMBL" id="LK391709">
    <property type="protein sequence ID" value="CDR96882.1"/>
    <property type="molecule type" value="Genomic_DNA"/>
</dbReference>
<organism evidence="3 4">
    <name type="scientific">Babesia bigemina</name>
    <dbReference type="NCBI Taxonomy" id="5866"/>
    <lineage>
        <taxon>Eukaryota</taxon>
        <taxon>Sar</taxon>
        <taxon>Alveolata</taxon>
        <taxon>Apicomplexa</taxon>
        <taxon>Aconoidasida</taxon>
        <taxon>Piroplasmida</taxon>
        <taxon>Babesiidae</taxon>
        <taxon>Babesia</taxon>
    </lineage>
</organism>
<protein>
    <recommendedName>
        <fullName evidence="5">Extracellular matrix-binding ebh</fullName>
    </recommendedName>
</protein>
<dbReference type="VEuPathDB" id="PiroplasmaDB:BBBOND_0307860"/>
<feature type="coiled-coil region" evidence="1">
    <location>
        <begin position="482"/>
        <end position="526"/>
    </location>
</feature>
<dbReference type="KEGG" id="bbig:BBBOND_0307860"/>
<evidence type="ECO:0000313" key="4">
    <source>
        <dbReference type="Proteomes" id="UP000033188"/>
    </source>
</evidence>
<evidence type="ECO:0000256" key="1">
    <source>
        <dbReference type="SAM" id="Coils"/>
    </source>
</evidence>
<feature type="coiled-coil region" evidence="1">
    <location>
        <begin position="1801"/>
        <end position="1835"/>
    </location>
</feature>
<sequence length="1975" mass="218625">MAPKALTDCPENLREAIDWLVQVRHCGGVSTLSDALCKPFHNVVHNTEGCSAPKDSENPHKNIIHNLCASAASLLGYRYPGTYDGSGIVYGNASRLCDAILVFLYAVFSDVHDNQPYVAGRDVLHDVIVELKSQLWRGHKGFCHVIPKVATGLQRYNAAVEASNKKVKEPIETVLDYLKPDGELRKGIQALQISETSTSTQDERTVESAVSLVERCKEIARAFSKSLMAATDAIDDLNPKLKKKLENARKSFFNHVDWLSRWSKKGQKKMLDKMIQKIKNRLKQLANAVKDKIRQEVHTVVELLKDRVKEIKMKLEGIAASLEKYVKELGQWMGDAKEYINAVKKYVEEIMKQLDGENRQAIDKAVADIDSELGKRVEELNQWIETADSAVTVAKQKADEVHKRLDKGDKNQKIGQGLQKIEAARSKVESVSSELKNVHSDLVSWKDAAEGVLRKVAGKADEVSGQLDPSQKGDGNPIGKNLNQIDASNEDIKKANESLRKQTEKLNKWITEADEIRKKAQDKAEEVYKSLTVHKELSDKIGEIQTANQTIKDVNSGLGDVDSKLGEWKKEAGRVLQGVVDRATEVHKKLNKDDLTNDINVGISQINAAKDAIAQVDKGLKSVNDDLQKWRKAAQIVLDIAVNRAEDVHEKLDPAKDKSTLGGQIDAIDTARQGIVDANKELAGQLKSLNKWIQDAEDIRHKAETKAREAYDKLSVHEKLSENVKKIMDAKEKIEGVNKNVTSQLVTLNQWNEKAKEVITGAVGKAQEVHDALQEGAALSRSVKGIATDNASMIEANKKLATEVQNLGKWKDAAKDVIKKAEDKCGEIVEKVKTSKDSMIFAEASKLKDQGIKLLKAATEARQTVESKVKEALDAVKDMDADLKRDLKVVKDNIKLGIAEVIESLKVGDLGDKVKEDLVKLRERIMKLAENGRVESLVEKELAELNQKKSETLDHAKQKLTEAEKQLQSMFESAIKTPLDDKVKTVENAIEKLYEKINPDGGDASREDKKKFQTIFDHIKKQVGVIKGTGTKSHESGIDGIVANVRGLYNAFVDSRGSGVDDRVDGWLGNILGINENQRKTQTDGMKAVTSWINVYNGKARKLEDTLKIVKDQIKGALSDQIDTGQRQITRVDAEDNIVQNLTKVKEACRAFAEALDAKLTNIEINNFTGTIVSDVQSRFEGQRRRSSSVNENLKTAVRAGLIALCSCVRQIAIEIESLAINKFGRIIDKIKPTVDGLNDKLVEATTPHSTGEANPDPGTAQAVDKAIEGVKKDVDGLDDKFKQEVKQPLDTAVKELEGAVDTFNEQAKQQVRDAAKGAIDQAAKQISDNGRDIKLSKNGLMQHFNGAYNSIKSNLPKDLQGLLDKHIGKDEVPYVGIPYKVKLSKDFDKYLKHVSAGVLTGHPHGPLAEAIDKIGGEGMKELGVIHPRHIGNDKIDEQTFENPFKAIQLQLEDITKLVSDIRTDMTGEPASYRNGIKNYLEQLRKALGDGKLAGAEKGLDAITKAIGKLQRNTFGPKSGAIGIAVEEMRKEIEELKEKLLSEQDSKDDVINALTYLQKHGLASETWNGKYGNPVDGLKKIEDEFNKQNGALLNQTHQIETATRIITNEIQDALRRVGMKLNHTILDDDVVDKLEALQFMIGVGGHGGLQGIFDVINQLWVKQFSEKPKAIQGATGAIRRELKQLQSDLQGDRNYGVIETLRDLRDVGLSKNVWQKYDNTKGLEAIEEYFKRHQEVFSQQPRQIESGVKDITEQLEGLRTALKDANGHPKDDVINRLGELLVTGLNGTEWNIGKGKKTASLGQIKKDLRGQNDKLAAANKKIEDATNTVMSETQDMLRKASQKLSGDLISDTIVKNLQLLEKMIGSGQNGDSESLQAIQKVISGLQAQQFDVKFKTIGEAKQNIEQALTAQKTALQNEVTNPLKELMEQGLGDGKNWNGKNAKGFDHIKRNLQSQQSDLSKHPEQIDLGMKDITN</sequence>
<feature type="coiled-coil region" evidence="1">
    <location>
        <begin position="911"/>
        <end position="973"/>
    </location>
</feature>
<feature type="coiled-coil region" evidence="1">
    <location>
        <begin position="1526"/>
        <end position="1553"/>
    </location>
</feature>
<dbReference type="Gene3D" id="1.20.5.1230">
    <property type="entry name" value="Apolipoprotein A-I"/>
    <property type="match status" value="1"/>
</dbReference>
<dbReference type="Proteomes" id="UP000033188">
    <property type="component" value="Chromosome 3"/>
</dbReference>
<dbReference type="GeneID" id="24565423"/>
<dbReference type="OMA" id="TPEYQNA"/>
<keyword evidence="4" id="KW-1185">Reference proteome</keyword>